<dbReference type="SMART" id="SM00876">
    <property type="entry name" value="BATS"/>
    <property type="match status" value="1"/>
</dbReference>
<keyword evidence="5 7" id="KW-0411">Iron-sulfur</keyword>
<comment type="caution">
    <text evidence="10">The sequence shown here is derived from an EMBL/GenBank/DDBJ whole genome shotgun (WGS) entry which is preliminary data.</text>
</comment>
<feature type="binding site" evidence="7">
    <location>
        <position position="73"/>
    </location>
    <ligand>
        <name>[4Fe-4S] cluster</name>
        <dbReference type="ChEBI" id="CHEBI:49883"/>
        <note>4Fe-4S-S-AdoMet</note>
    </ligand>
</feature>
<dbReference type="SFLD" id="SFLDG01060">
    <property type="entry name" value="BATS_domain_containing"/>
    <property type="match status" value="1"/>
</dbReference>
<dbReference type="PANTHER" id="PTHR43726:SF1">
    <property type="entry name" value="BIOTIN SYNTHASE"/>
    <property type="match status" value="1"/>
</dbReference>
<dbReference type="NCBIfam" id="TIGR03956">
    <property type="entry name" value="rSAM_HydE"/>
    <property type="match status" value="1"/>
</dbReference>
<feature type="binding site" evidence="7">
    <location>
        <position position="66"/>
    </location>
    <ligand>
        <name>[4Fe-4S] cluster</name>
        <dbReference type="ChEBI" id="CHEBI:49883"/>
        <note>4Fe-4S-S-AdoMet</note>
    </ligand>
</feature>
<dbReference type="InterPro" id="IPR024021">
    <property type="entry name" value="FeFe-hyd_HydE_rSAM"/>
</dbReference>
<keyword evidence="1 7" id="KW-0004">4Fe-4S</keyword>
<dbReference type="SUPFAM" id="SSF102114">
    <property type="entry name" value="Radical SAM enzymes"/>
    <property type="match status" value="1"/>
</dbReference>
<dbReference type="SFLD" id="SFLDG01082">
    <property type="entry name" value="B12-binding_domain_containing"/>
    <property type="match status" value="1"/>
</dbReference>
<accession>A0A367ZLN9</accession>
<dbReference type="InterPro" id="IPR058240">
    <property type="entry name" value="rSAM_sf"/>
</dbReference>
<keyword evidence="2 7" id="KW-0949">S-adenosyl-L-methionine</keyword>
<dbReference type="GO" id="GO:0042364">
    <property type="term" value="P:water-soluble vitamin biosynthetic process"/>
    <property type="evidence" value="ECO:0007669"/>
    <property type="project" value="UniProtKB-ARBA"/>
</dbReference>
<protein>
    <submittedName>
        <fullName evidence="10">[FeFe] hydrogenase maturation protein HydE</fullName>
    </submittedName>
</protein>
<dbReference type="SFLD" id="SFLDF00348">
    <property type="entry name" value="FeFe_hydrogenase_maturase_(Hyd"/>
    <property type="match status" value="1"/>
</dbReference>
<comment type="cofactor">
    <cofactor evidence="6">
        <name>[2Fe-2S] cluster</name>
        <dbReference type="ChEBI" id="CHEBI:190135"/>
    </cofactor>
</comment>
<evidence type="ECO:0000256" key="4">
    <source>
        <dbReference type="ARBA" id="ARBA00023004"/>
    </source>
</evidence>
<organism evidence="10 11">
    <name type="scientific">Candidatus Ozemobacter sibiricus</name>
    <dbReference type="NCBI Taxonomy" id="2268124"/>
    <lineage>
        <taxon>Bacteria</taxon>
        <taxon>Candidatus Ozemobacteria</taxon>
        <taxon>Candidatus Ozemobacterales</taxon>
        <taxon>Candidatus Ozemobacteraceae</taxon>
        <taxon>Candidatus Ozemobacter</taxon>
    </lineage>
</organism>
<dbReference type="GO" id="GO:0051539">
    <property type="term" value="F:4 iron, 4 sulfur cluster binding"/>
    <property type="evidence" value="ECO:0007669"/>
    <property type="project" value="UniProtKB-KW"/>
</dbReference>
<evidence type="ECO:0000256" key="6">
    <source>
        <dbReference type="ARBA" id="ARBA00034078"/>
    </source>
</evidence>
<feature type="binding site" evidence="7">
    <location>
        <position position="70"/>
    </location>
    <ligand>
        <name>[4Fe-4S] cluster</name>
        <dbReference type="ChEBI" id="CHEBI:49883"/>
        <note>4Fe-4S-S-AdoMet</note>
    </ligand>
</feature>
<dbReference type="AlphaFoldDB" id="A0A367ZLN9"/>
<evidence type="ECO:0000256" key="1">
    <source>
        <dbReference type="ARBA" id="ARBA00022485"/>
    </source>
</evidence>
<gene>
    <name evidence="10" type="ORF">OZSIB_0366</name>
</gene>
<dbReference type="InterPro" id="IPR007197">
    <property type="entry name" value="rSAM"/>
</dbReference>
<sequence length="350" mass="38756">MTIDVATIWDALATRAALSPAQADFLFSPAFDPHRERLYAMADEVRRREVGDEVYLRGIVEFSNICRCRCAYCGISALNAGVSRYRMTRDQIAATIDAAYRLGYRSFVLQSGEDPGYTVDDLCGIISHLKERFDVALTLSIGEWPREAYAAFKAAGADRFLLRIETSDPVLYARFHPHSTWERRHRCLMDLKELGYQVGSGILVGLPGQDGASLGRDLEYLRALRPEMVGIGPFIPHPATPLAGEKGGTLEACLTFLALLRLYLPDAFLPATTAMGSIDPQGRQKALRAGANVMMPNVSPMENRESYQLYPGKICLTDDAGACRKCVERMVTAMGRTVNTGHGHIRRKVF</sequence>
<dbReference type="SFLD" id="SFLDS00029">
    <property type="entry name" value="Radical_SAM"/>
    <property type="match status" value="1"/>
</dbReference>
<evidence type="ECO:0000313" key="11">
    <source>
        <dbReference type="Proteomes" id="UP000252355"/>
    </source>
</evidence>
<evidence type="ECO:0000256" key="8">
    <source>
        <dbReference type="PIRSR" id="PIRSR004762-2"/>
    </source>
</evidence>
<dbReference type="SFLD" id="SFLDG01280">
    <property type="entry name" value="HydE/PylB-like"/>
    <property type="match status" value="1"/>
</dbReference>
<dbReference type="InterPro" id="IPR006638">
    <property type="entry name" value="Elp3/MiaA/NifB-like_rSAM"/>
</dbReference>
<dbReference type="GO" id="GO:0046872">
    <property type="term" value="F:metal ion binding"/>
    <property type="evidence" value="ECO:0007669"/>
    <property type="project" value="UniProtKB-KW"/>
</dbReference>
<comment type="cofactor">
    <cofactor evidence="7">
        <name>[4Fe-4S] cluster</name>
        <dbReference type="ChEBI" id="CHEBI:49883"/>
    </cofactor>
    <text evidence="7">Binds 1 [4Fe-4S] cluster. The cluster is coordinated with 3 cysteines and an exchangeable S-adenosyl-L-methionine.</text>
</comment>
<dbReference type="Gene3D" id="3.20.20.70">
    <property type="entry name" value="Aldolase class I"/>
    <property type="match status" value="1"/>
</dbReference>
<evidence type="ECO:0000259" key="9">
    <source>
        <dbReference type="PROSITE" id="PS51918"/>
    </source>
</evidence>
<name>A0A367ZLN9_9BACT</name>
<dbReference type="GO" id="GO:0044272">
    <property type="term" value="P:sulfur compound biosynthetic process"/>
    <property type="evidence" value="ECO:0007669"/>
    <property type="project" value="UniProtKB-ARBA"/>
</dbReference>
<dbReference type="PROSITE" id="PS51918">
    <property type="entry name" value="RADICAL_SAM"/>
    <property type="match status" value="1"/>
</dbReference>
<evidence type="ECO:0000313" key="10">
    <source>
        <dbReference type="EMBL" id="RCK79024.1"/>
    </source>
</evidence>
<dbReference type="PIRSF" id="PIRSF004762">
    <property type="entry name" value="CHP00423"/>
    <property type="match status" value="1"/>
</dbReference>
<feature type="binding site" evidence="8">
    <location>
        <position position="184"/>
    </location>
    <ligand>
        <name>S-adenosyl-L-methionine</name>
        <dbReference type="ChEBI" id="CHEBI:59789"/>
    </ligand>
</feature>
<evidence type="ECO:0000256" key="3">
    <source>
        <dbReference type="ARBA" id="ARBA00022723"/>
    </source>
</evidence>
<proteinExistence type="predicted"/>
<dbReference type="PANTHER" id="PTHR43726">
    <property type="entry name" value="3-METHYLORNITHINE SYNTHASE"/>
    <property type="match status" value="1"/>
</dbReference>
<dbReference type="InterPro" id="IPR034422">
    <property type="entry name" value="HydE/PylB-like"/>
</dbReference>
<evidence type="ECO:0000256" key="7">
    <source>
        <dbReference type="PIRSR" id="PIRSR004762-1"/>
    </source>
</evidence>
<feature type="binding site" evidence="8">
    <location>
        <position position="165"/>
    </location>
    <ligand>
        <name>S-adenosyl-L-methionine</name>
        <dbReference type="ChEBI" id="CHEBI:59789"/>
    </ligand>
</feature>
<evidence type="ECO:0000256" key="2">
    <source>
        <dbReference type="ARBA" id="ARBA00022691"/>
    </source>
</evidence>
<keyword evidence="4 7" id="KW-0408">Iron</keyword>
<feature type="domain" description="Radical SAM core" evidence="9">
    <location>
        <begin position="52"/>
        <end position="266"/>
    </location>
</feature>
<dbReference type="EMBL" id="QOQW01000016">
    <property type="protein sequence ID" value="RCK79024.1"/>
    <property type="molecule type" value="Genomic_DNA"/>
</dbReference>
<dbReference type="Proteomes" id="UP000252355">
    <property type="component" value="Unassembled WGS sequence"/>
</dbReference>
<dbReference type="CDD" id="cd01335">
    <property type="entry name" value="Radical_SAM"/>
    <property type="match status" value="1"/>
</dbReference>
<feature type="binding site" evidence="8">
    <location>
        <position position="140"/>
    </location>
    <ligand>
        <name>(3R)-3-methyl-D-ornithine</name>
        <dbReference type="ChEBI" id="CHEBI:64642"/>
    </ligand>
</feature>
<evidence type="ECO:0000256" key="5">
    <source>
        <dbReference type="ARBA" id="ARBA00023014"/>
    </source>
</evidence>
<dbReference type="InterPro" id="IPR013785">
    <property type="entry name" value="Aldolase_TIM"/>
</dbReference>
<keyword evidence="3" id="KW-0479">Metal-binding</keyword>
<reference evidence="10 11" key="1">
    <citation type="submission" date="2018-05" db="EMBL/GenBank/DDBJ databases">
        <title>A metagenomic window into the 2 km-deep terrestrial subsurface aquifer revealed taxonomically and functionally diverse microbial community comprising novel uncultured bacterial lineages.</title>
        <authorList>
            <person name="Kadnikov V.V."/>
            <person name="Mardanov A.V."/>
            <person name="Beletsky A.V."/>
            <person name="Banks D."/>
            <person name="Pimenov N.V."/>
            <person name="Frank Y.A."/>
            <person name="Karnachuk O.V."/>
            <person name="Ravin N.V."/>
        </authorList>
    </citation>
    <scope>NUCLEOTIDE SEQUENCE [LARGE SCALE GENOMIC DNA]</scope>
    <source>
        <strain evidence="10">BY5</strain>
    </source>
</reference>
<dbReference type="GO" id="GO:0016740">
    <property type="term" value="F:transferase activity"/>
    <property type="evidence" value="ECO:0007669"/>
    <property type="project" value="TreeGrafter"/>
</dbReference>
<dbReference type="SMART" id="SM00729">
    <property type="entry name" value="Elp3"/>
    <property type="match status" value="1"/>
</dbReference>
<dbReference type="InterPro" id="IPR010722">
    <property type="entry name" value="BATS_dom"/>
</dbReference>
<dbReference type="Pfam" id="PF04055">
    <property type="entry name" value="Radical_SAM"/>
    <property type="match status" value="1"/>
</dbReference>